<comment type="caution">
    <text evidence="1">The sequence shown here is derived from an EMBL/GenBank/DDBJ whole genome shotgun (WGS) entry which is preliminary data.</text>
</comment>
<accession>A0ABN0NUD5</accession>
<organism evidence="1 2">
    <name type="scientific">Prevotella disiens JCM 6334 = ATCC 29426</name>
    <dbReference type="NCBI Taxonomy" id="1235811"/>
    <lineage>
        <taxon>Bacteria</taxon>
        <taxon>Pseudomonadati</taxon>
        <taxon>Bacteroidota</taxon>
        <taxon>Bacteroidia</taxon>
        <taxon>Bacteroidales</taxon>
        <taxon>Prevotellaceae</taxon>
        <taxon>Prevotella</taxon>
    </lineage>
</organism>
<protein>
    <submittedName>
        <fullName evidence="1">Uncharacterized protein</fullName>
    </submittedName>
</protein>
<evidence type="ECO:0000313" key="1">
    <source>
        <dbReference type="EMBL" id="ERJ79546.1"/>
    </source>
</evidence>
<dbReference type="EMBL" id="AWUY01000045">
    <property type="protein sequence ID" value="ERJ79546.1"/>
    <property type="molecule type" value="Genomic_DNA"/>
</dbReference>
<dbReference type="Proteomes" id="UP000016660">
    <property type="component" value="Unassembled WGS sequence"/>
</dbReference>
<proteinExistence type="predicted"/>
<evidence type="ECO:0000313" key="2">
    <source>
        <dbReference type="Proteomes" id="UP000016660"/>
    </source>
</evidence>
<keyword evidence="2" id="KW-1185">Reference proteome</keyword>
<name>A0ABN0NUD5_9BACT</name>
<gene>
    <name evidence="1" type="ORF">HMPREF0653_00601</name>
</gene>
<sequence length="50" mass="5880">MLKTDAKLVDYFHLHKFLGGKLLKNCYHLGFLNEKSTVKVLRWVLFQSAK</sequence>
<reference evidence="1 2" key="1">
    <citation type="submission" date="2013-06" db="EMBL/GenBank/DDBJ databases">
        <authorList>
            <person name="Weinstock G."/>
            <person name="Sodergren E."/>
            <person name="Lobos E.A."/>
            <person name="Fulton L."/>
            <person name="Fulton R."/>
            <person name="Courtney L."/>
            <person name="Fronick C."/>
            <person name="O'Laughlin M."/>
            <person name="Godfrey J."/>
            <person name="Wilson R.M."/>
            <person name="Miner T."/>
            <person name="Farmer C."/>
            <person name="Delehaunty K."/>
            <person name="Cordes M."/>
            <person name="Minx P."/>
            <person name="Tomlinson C."/>
            <person name="Chen J."/>
            <person name="Wollam A."/>
            <person name="Pepin K.H."/>
            <person name="Bhonagiri V."/>
            <person name="Zhang X."/>
            <person name="Warren W."/>
            <person name="Mitreva M."/>
            <person name="Mardis E.R."/>
            <person name="Wilson R.K."/>
        </authorList>
    </citation>
    <scope>NUCLEOTIDE SEQUENCE [LARGE SCALE GENOMIC DNA]</scope>
    <source>
        <strain evidence="1 2">ATCC 29426</strain>
    </source>
</reference>